<comment type="function">
    <text evidence="1">Responsible for the formation of the pyrimidine heterocycle in the thiamine biosynthesis pathway. Catalyzes the formation of hydroxymethylpyrimidine phosphate (HMP-P) from histidine and pyridoxal phosphate (PLP). The protein uses PLP and the active site histidine to form HMP-P, generating an inactive enzyme. The enzyme can only undergo a single turnover, which suggests it is a suicide enzyme.</text>
</comment>
<dbReference type="GO" id="GO:0016740">
    <property type="term" value="F:transferase activity"/>
    <property type="evidence" value="ECO:0007669"/>
    <property type="project" value="UniProtKB-KW"/>
</dbReference>
<dbReference type="PANTHER" id="PTHR31528:SF1">
    <property type="entry name" value="4-AMINO-5-HYDROXYMETHYL-2-METHYLPYRIMIDINE PHOSPHATE SYNTHASE THI11-RELATED"/>
    <property type="match status" value="1"/>
</dbReference>
<evidence type="ECO:0000259" key="13">
    <source>
        <dbReference type="Pfam" id="PF09084"/>
    </source>
</evidence>
<comment type="catalytic activity">
    <reaction evidence="11">
        <text>N(6)-(pyridoxal phosphate)-L-lysyl-[4-amino-5-hydroxymethyl-2-methylpyrimidine phosphate synthase] + L-histidyl-[4-amino-5-hydroxymethyl-2-methylpyrimidine phosphate synthase] + 2 Fe(3+) + 4 H2O = L-lysyl-[4-amino-5-hydroxymethyl-2-methylpyrimidine phosphate synthase] + (2S)-2-amino-5-hydroxy-4-oxopentanoyl-[4-amino-5-hydroxymethyl-2-methylpyrimidine phosphate synthase] + 4-amino-2-methyl-5-(phosphooxymethyl)pyrimidine + 3-oxopropanoate + 2 Fe(2+) + 2 H(+)</text>
        <dbReference type="Rhea" id="RHEA:65756"/>
        <dbReference type="Rhea" id="RHEA-COMP:16892"/>
        <dbReference type="Rhea" id="RHEA-COMP:16893"/>
        <dbReference type="Rhea" id="RHEA-COMP:16894"/>
        <dbReference type="Rhea" id="RHEA-COMP:16895"/>
        <dbReference type="ChEBI" id="CHEBI:15377"/>
        <dbReference type="ChEBI" id="CHEBI:15378"/>
        <dbReference type="ChEBI" id="CHEBI:29033"/>
        <dbReference type="ChEBI" id="CHEBI:29034"/>
        <dbReference type="ChEBI" id="CHEBI:29969"/>
        <dbReference type="ChEBI" id="CHEBI:29979"/>
        <dbReference type="ChEBI" id="CHEBI:33190"/>
        <dbReference type="ChEBI" id="CHEBI:58354"/>
        <dbReference type="ChEBI" id="CHEBI:143915"/>
        <dbReference type="ChEBI" id="CHEBI:157692"/>
    </reaction>
    <physiologicalReaction direction="left-to-right" evidence="11">
        <dbReference type="Rhea" id="RHEA:65757"/>
    </physiologicalReaction>
</comment>
<evidence type="ECO:0000256" key="7">
    <source>
        <dbReference type="ARBA" id="ARBA00022898"/>
    </source>
</evidence>
<comment type="caution">
    <text evidence="14">The sequence shown here is derived from an EMBL/GenBank/DDBJ whole genome shotgun (WGS) entry which is preliminary data.</text>
</comment>
<keyword evidence="6" id="KW-0479">Metal-binding</keyword>
<dbReference type="GO" id="GO:0009228">
    <property type="term" value="P:thiamine biosynthetic process"/>
    <property type="evidence" value="ECO:0007669"/>
    <property type="project" value="UniProtKB-KW"/>
</dbReference>
<reference evidence="14 15" key="1">
    <citation type="submission" date="2019-06" db="EMBL/GenBank/DDBJ databases">
        <title>Sequencing the genomes of 1000 actinobacteria strains.</title>
        <authorList>
            <person name="Klenk H.-P."/>
        </authorList>
    </citation>
    <scope>NUCLEOTIDE SEQUENCE [LARGE SCALE GENOMIC DNA]</scope>
    <source>
        <strain evidence="14 15">DSM 25218</strain>
    </source>
</reference>
<accession>A0A543AA04</accession>
<evidence type="ECO:0000256" key="6">
    <source>
        <dbReference type="ARBA" id="ARBA00022723"/>
    </source>
</evidence>
<comment type="similarity">
    <text evidence="3">Belongs to the NMT1/THI5 family.</text>
</comment>
<dbReference type="Pfam" id="PF09084">
    <property type="entry name" value="NMT1"/>
    <property type="match status" value="1"/>
</dbReference>
<feature type="chain" id="PRO_5021782338" description="Thiamine pyrimidine synthase" evidence="12">
    <location>
        <begin position="30"/>
        <end position="358"/>
    </location>
</feature>
<comment type="subunit">
    <text evidence="4">Homodimer.</text>
</comment>
<dbReference type="GO" id="GO:0046872">
    <property type="term" value="F:metal ion binding"/>
    <property type="evidence" value="ECO:0007669"/>
    <property type="project" value="UniProtKB-KW"/>
</dbReference>
<protein>
    <recommendedName>
        <fullName evidence="10">Thiamine pyrimidine synthase</fullName>
    </recommendedName>
</protein>
<sequence>MRWNRYKTLLGLTVGVCTAAMLTACGSSADEEGGANSLTLAIASPSWNSGYATTAVSEAEGYFEDEGLDVKVQLFPSGTQVAQQVVGGGADIGMITAEPVAIGHAKNLGLTYFASYYPRWISTLEVPAGSDVDSLEDLPGSRIGVTTVQSSGGTFARSAMQLNGMNPDEAEYVPIGVGPQQQDAIESGRVDVLALWDTQYAIVENEGVDLTTLEVPQSKDIWGGGFAVTKKTLESNPDGLARFGRAIAKGFVFSTANPEAAVRDMWKLHPETRGKGTEEEALEEQVNVLKVRLEGQGVEAGRWGGIDKESAQKMVDFMASTDLIPESFPATDIYTTDLLDKINDFSFEDIRAQAKKGS</sequence>
<keyword evidence="8" id="KW-0784">Thiamine biosynthesis</keyword>
<dbReference type="EMBL" id="VFOV01000001">
    <property type="protein sequence ID" value="TQL69421.1"/>
    <property type="molecule type" value="Genomic_DNA"/>
</dbReference>
<dbReference type="RefSeq" id="WP_211352465.1">
    <property type="nucleotide sequence ID" value="NZ_VFOV01000001.1"/>
</dbReference>
<evidence type="ECO:0000256" key="10">
    <source>
        <dbReference type="ARBA" id="ARBA00033171"/>
    </source>
</evidence>
<dbReference type="Gene3D" id="3.40.190.10">
    <property type="entry name" value="Periplasmic binding protein-like II"/>
    <property type="match status" value="2"/>
</dbReference>
<dbReference type="PANTHER" id="PTHR31528">
    <property type="entry name" value="4-AMINO-5-HYDROXYMETHYL-2-METHYLPYRIMIDINE PHOSPHATE SYNTHASE THI11-RELATED"/>
    <property type="match status" value="1"/>
</dbReference>
<keyword evidence="5" id="KW-0808">Transferase</keyword>
<gene>
    <name evidence="14" type="ORF">FB381_3326</name>
</gene>
<proteinExistence type="inferred from homology"/>
<name>A0A543AA04_9ACTN</name>
<evidence type="ECO:0000256" key="2">
    <source>
        <dbReference type="ARBA" id="ARBA00004948"/>
    </source>
</evidence>
<keyword evidence="9" id="KW-0408">Iron</keyword>
<feature type="signal peptide" evidence="12">
    <location>
        <begin position="1"/>
        <end position="29"/>
    </location>
</feature>
<keyword evidence="7" id="KW-0663">Pyridoxal phosphate</keyword>
<evidence type="ECO:0000256" key="8">
    <source>
        <dbReference type="ARBA" id="ARBA00022977"/>
    </source>
</evidence>
<evidence type="ECO:0000256" key="9">
    <source>
        <dbReference type="ARBA" id="ARBA00023004"/>
    </source>
</evidence>
<evidence type="ECO:0000256" key="1">
    <source>
        <dbReference type="ARBA" id="ARBA00003469"/>
    </source>
</evidence>
<dbReference type="PROSITE" id="PS51257">
    <property type="entry name" value="PROKAR_LIPOPROTEIN"/>
    <property type="match status" value="1"/>
</dbReference>
<keyword evidence="12" id="KW-0732">Signal</keyword>
<evidence type="ECO:0000313" key="15">
    <source>
        <dbReference type="Proteomes" id="UP000320209"/>
    </source>
</evidence>
<dbReference type="AlphaFoldDB" id="A0A543AA04"/>
<evidence type="ECO:0000313" key="14">
    <source>
        <dbReference type="EMBL" id="TQL69421.1"/>
    </source>
</evidence>
<feature type="domain" description="SsuA/THI5-like" evidence="13">
    <location>
        <begin position="54"/>
        <end position="261"/>
    </location>
</feature>
<evidence type="ECO:0000256" key="3">
    <source>
        <dbReference type="ARBA" id="ARBA00009406"/>
    </source>
</evidence>
<organism evidence="14 15">
    <name type="scientific">Nocardioides albertanoniae</name>
    <dbReference type="NCBI Taxonomy" id="1175486"/>
    <lineage>
        <taxon>Bacteria</taxon>
        <taxon>Bacillati</taxon>
        <taxon>Actinomycetota</taxon>
        <taxon>Actinomycetes</taxon>
        <taxon>Propionibacteriales</taxon>
        <taxon>Nocardioidaceae</taxon>
        <taxon>Nocardioides</taxon>
    </lineage>
</organism>
<evidence type="ECO:0000256" key="4">
    <source>
        <dbReference type="ARBA" id="ARBA00011738"/>
    </source>
</evidence>
<dbReference type="InterPro" id="IPR015168">
    <property type="entry name" value="SsuA/THI5"/>
</dbReference>
<comment type="pathway">
    <text evidence="2">Cofactor biosynthesis; thiamine diphosphate biosynthesis.</text>
</comment>
<evidence type="ECO:0000256" key="12">
    <source>
        <dbReference type="SAM" id="SignalP"/>
    </source>
</evidence>
<dbReference type="InterPro" id="IPR027939">
    <property type="entry name" value="NMT1/THI5"/>
</dbReference>
<dbReference type="Proteomes" id="UP000320209">
    <property type="component" value="Unassembled WGS sequence"/>
</dbReference>
<evidence type="ECO:0000256" key="5">
    <source>
        <dbReference type="ARBA" id="ARBA00022679"/>
    </source>
</evidence>
<keyword evidence="15" id="KW-1185">Reference proteome</keyword>
<evidence type="ECO:0000256" key="11">
    <source>
        <dbReference type="ARBA" id="ARBA00048179"/>
    </source>
</evidence>
<dbReference type="SUPFAM" id="SSF53850">
    <property type="entry name" value="Periplasmic binding protein-like II"/>
    <property type="match status" value="1"/>
</dbReference>